<proteinExistence type="predicted"/>
<dbReference type="Proteomes" id="UP000663874">
    <property type="component" value="Unassembled WGS sequence"/>
</dbReference>
<sequence>LEPIVYRIQQKRTAILCPIIDAINSYALSYHSGFSNTVGTFTWSLHFSWSHIFSRIYNTRKSSVDPFPLEPLLLRIKEKRSAILCPGIDMISDQNMAYG</sequence>
<feature type="non-terminal residue" evidence="2">
    <location>
        <position position="99"/>
    </location>
</feature>
<evidence type="ECO:0000256" key="1">
    <source>
        <dbReference type="ARBA" id="ARBA00023157"/>
    </source>
</evidence>
<evidence type="ECO:0000313" key="3">
    <source>
        <dbReference type="Proteomes" id="UP000663874"/>
    </source>
</evidence>
<protein>
    <submittedName>
        <fullName evidence="2">Uncharacterized protein</fullName>
    </submittedName>
</protein>
<dbReference type="GO" id="GO:0006493">
    <property type="term" value="P:protein O-linked glycosylation"/>
    <property type="evidence" value="ECO:0007669"/>
    <property type="project" value="TreeGrafter"/>
</dbReference>
<dbReference type="InterPro" id="IPR029044">
    <property type="entry name" value="Nucleotide-diphossugar_trans"/>
</dbReference>
<name>A0A820M9J6_9BILA</name>
<comment type="caution">
    <text evidence="2">The sequence shown here is derived from an EMBL/GenBank/DDBJ whole genome shotgun (WGS) entry which is preliminary data.</text>
</comment>
<accession>A0A820M9J6</accession>
<dbReference type="EMBL" id="CAJOBE010055524">
    <property type="protein sequence ID" value="CAF4370756.1"/>
    <property type="molecule type" value="Genomic_DNA"/>
</dbReference>
<keyword evidence="1" id="KW-1015">Disulfide bond</keyword>
<feature type="non-terminal residue" evidence="2">
    <location>
        <position position="1"/>
    </location>
</feature>
<dbReference type="GO" id="GO:0005794">
    <property type="term" value="C:Golgi apparatus"/>
    <property type="evidence" value="ECO:0007669"/>
    <property type="project" value="TreeGrafter"/>
</dbReference>
<dbReference type="PANTHER" id="PTHR11675">
    <property type="entry name" value="N-ACETYLGALACTOSAMINYLTRANSFERASE"/>
    <property type="match status" value="1"/>
</dbReference>
<dbReference type="PANTHER" id="PTHR11675:SF43">
    <property type="entry name" value="POLYPEPTIDE N-ACETYLGALACTOSAMINYLTRANSFERASE 1"/>
    <property type="match status" value="1"/>
</dbReference>
<gene>
    <name evidence="2" type="ORF">FNK824_LOCUS42985</name>
</gene>
<reference evidence="2" key="1">
    <citation type="submission" date="2021-02" db="EMBL/GenBank/DDBJ databases">
        <authorList>
            <person name="Nowell W R."/>
        </authorList>
    </citation>
    <scope>NUCLEOTIDE SEQUENCE</scope>
</reference>
<evidence type="ECO:0000313" key="2">
    <source>
        <dbReference type="EMBL" id="CAF4370756.1"/>
    </source>
</evidence>
<dbReference type="Gene3D" id="3.90.550.10">
    <property type="entry name" value="Spore Coat Polysaccharide Biosynthesis Protein SpsA, Chain A"/>
    <property type="match status" value="1"/>
</dbReference>
<dbReference type="GO" id="GO:0004653">
    <property type="term" value="F:polypeptide N-acetylgalactosaminyltransferase activity"/>
    <property type="evidence" value="ECO:0007669"/>
    <property type="project" value="TreeGrafter"/>
</dbReference>
<organism evidence="2 3">
    <name type="scientific">Rotaria sordida</name>
    <dbReference type="NCBI Taxonomy" id="392033"/>
    <lineage>
        <taxon>Eukaryota</taxon>
        <taxon>Metazoa</taxon>
        <taxon>Spiralia</taxon>
        <taxon>Gnathifera</taxon>
        <taxon>Rotifera</taxon>
        <taxon>Eurotatoria</taxon>
        <taxon>Bdelloidea</taxon>
        <taxon>Philodinida</taxon>
        <taxon>Philodinidae</taxon>
        <taxon>Rotaria</taxon>
    </lineage>
</organism>
<dbReference type="AlphaFoldDB" id="A0A820M9J6"/>